<dbReference type="Proteomes" id="UP000688137">
    <property type="component" value="Unassembled WGS sequence"/>
</dbReference>
<evidence type="ECO:0000256" key="1">
    <source>
        <dbReference type="SAM" id="SignalP"/>
    </source>
</evidence>
<dbReference type="InterPro" id="IPR001064">
    <property type="entry name" value="Beta/gamma_crystallin"/>
</dbReference>
<feature type="chain" id="PRO_5035784416" description="Beta/gamma crystallin 'Greek key' domain-containing protein" evidence="1">
    <location>
        <begin position="20"/>
        <end position="241"/>
    </location>
</feature>
<feature type="domain" description="Beta/gamma crystallin 'Greek key'" evidence="2">
    <location>
        <begin position="150"/>
        <end position="208"/>
    </location>
</feature>
<reference evidence="3" key="1">
    <citation type="submission" date="2021-01" db="EMBL/GenBank/DDBJ databases">
        <authorList>
            <consortium name="Genoscope - CEA"/>
            <person name="William W."/>
        </authorList>
    </citation>
    <scope>NUCLEOTIDE SEQUENCE</scope>
</reference>
<dbReference type="OMA" id="IPQLDMI"/>
<keyword evidence="1" id="KW-0732">Signal</keyword>
<name>A0A8S1LUY5_PARPR</name>
<evidence type="ECO:0000313" key="3">
    <source>
        <dbReference type="EMBL" id="CAD8071830.1"/>
    </source>
</evidence>
<organism evidence="3 4">
    <name type="scientific">Paramecium primaurelia</name>
    <dbReference type="NCBI Taxonomy" id="5886"/>
    <lineage>
        <taxon>Eukaryota</taxon>
        <taxon>Sar</taxon>
        <taxon>Alveolata</taxon>
        <taxon>Ciliophora</taxon>
        <taxon>Intramacronucleata</taxon>
        <taxon>Oligohymenophorea</taxon>
        <taxon>Peniculida</taxon>
        <taxon>Parameciidae</taxon>
        <taxon>Paramecium</taxon>
    </lineage>
</organism>
<feature type="signal peptide" evidence="1">
    <location>
        <begin position="1"/>
        <end position="19"/>
    </location>
</feature>
<dbReference type="AlphaFoldDB" id="A0A8S1LUY5"/>
<dbReference type="EMBL" id="CAJJDM010000048">
    <property type="protein sequence ID" value="CAD8071830.1"/>
    <property type="molecule type" value="Genomic_DNA"/>
</dbReference>
<sequence length="241" mass="27490">MRIKASMFGIILISALVLAQSNVELSEIETNPIPTMVNFDGYQRNVDQTQQEQGYYDFDGTFIHQNTEVTQNNENNKSIEDPNNFILDHQNISTLNSEITSISHDDNQIQGLNDIPQLDMIDTLGTQALSQQDLNNISESEQNAENSNCIVIYSQCHFKGESLKICESQREIDNFDHDIKSVQIPKGYSVRLYNKEDFTGEKIILKKSQECLNKPLALTQLYEKQSHKFTILAQKLNLRGI</sequence>
<evidence type="ECO:0000259" key="2">
    <source>
        <dbReference type="Pfam" id="PF00030"/>
    </source>
</evidence>
<protein>
    <recommendedName>
        <fullName evidence="2">Beta/gamma crystallin 'Greek key' domain-containing protein</fullName>
    </recommendedName>
</protein>
<proteinExistence type="predicted"/>
<evidence type="ECO:0000313" key="4">
    <source>
        <dbReference type="Proteomes" id="UP000688137"/>
    </source>
</evidence>
<gene>
    <name evidence="3" type="ORF">PPRIM_AZ9-3.1.T0480073</name>
</gene>
<comment type="caution">
    <text evidence="3">The sequence shown here is derived from an EMBL/GenBank/DDBJ whole genome shotgun (WGS) entry which is preliminary data.</text>
</comment>
<accession>A0A8S1LUY5</accession>
<keyword evidence="4" id="KW-1185">Reference proteome</keyword>
<dbReference type="Pfam" id="PF00030">
    <property type="entry name" value="Crystall"/>
    <property type="match status" value="1"/>
</dbReference>